<name>A0A0A0JDY5_9MICO</name>
<evidence type="ECO:0000313" key="3">
    <source>
        <dbReference type="Proteomes" id="UP000030002"/>
    </source>
</evidence>
<evidence type="ECO:0000313" key="2">
    <source>
        <dbReference type="EMBL" id="KGN34989.1"/>
    </source>
</evidence>
<reference evidence="2 3" key="1">
    <citation type="submission" date="2013-08" db="EMBL/GenBank/DDBJ databases">
        <title>The genome sequence of Knoellia sinensis.</title>
        <authorList>
            <person name="Zhu W."/>
            <person name="Wang G."/>
        </authorList>
    </citation>
    <scope>NUCLEOTIDE SEQUENCE [LARGE SCALE GENOMIC DNA]</scope>
    <source>
        <strain evidence="2 3">KCTC 19936</strain>
    </source>
</reference>
<dbReference type="Proteomes" id="UP000030002">
    <property type="component" value="Unassembled WGS sequence"/>
</dbReference>
<dbReference type="AlphaFoldDB" id="A0A0A0JDY5"/>
<dbReference type="OrthoDB" id="8479507at2"/>
<protein>
    <submittedName>
        <fullName evidence="2">Uncharacterized protein</fullName>
    </submittedName>
</protein>
<dbReference type="EMBL" id="AVPJ01000001">
    <property type="protein sequence ID" value="KGN34989.1"/>
    <property type="molecule type" value="Genomic_DNA"/>
</dbReference>
<keyword evidence="3" id="KW-1185">Reference proteome</keyword>
<gene>
    <name evidence="2" type="ORF">N802_00620</name>
</gene>
<accession>A0A0A0JDY5</accession>
<comment type="caution">
    <text evidence="2">The sequence shown here is derived from an EMBL/GenBank/DDBJ whole genome shotgun (WGS) entry which is preliminary data.</text>
</comment>
<evidence type="ECO:0000256" key="1">
    <source>
        <dbReference type="SAM" id="SignalP"/>
    </source>
</evidence>
<feature type="signal peptide" evidence="1">
    <location>
        <begin position="1"/>
        <end position="27"/>
    </location>
</feature>
<sequence>MKRILTVMLGLLAALGLTLGLTTTATAAPKAKYTSSTQSGLLQLGTTLGLFTITGFGGTEYDAATGTITAPVTNNVEASQKVIQHGGITLAKADGSSLTIEAIKYDIKAGLVSGVINDERVNLYVAEQTSDTTATLTVHPEGGAILRQFVNLFGIPADGSVFGTSSLS</sequence>
<keyword evidence="1" id="KW-0732">Signal</keyword>
<organism evidence="2 3">
    <name type="scientific">Knoellia sinensis KCTC 19936</name>
    <dbReference type="NCBI Taxonomy" id="1385520"/>
    <lineage>
        <taxon>Bacteria</taxon>
        <taxon>Bacillati</taxon>
        <taxon>Actinomycetota</taxon>
        <taxon>Actinomycetes</taxon>
        <taxon>Micrococcales</taxon>
        <taxon>Intrasporangiaceae</taxon>
        <taxon>Knoellia</taxon>
    </lineage>
</organism>
<proteinExistence type="predicted"/>
<dbReference type="RefSeq" id="WP_035910762.1">
    <property type="nucleotide sequence ID" value="NZ_AVPJ01000001.1"/>
</dbReference>
<feature type="chain" id="PRO_5001964253" evidence="1">
    <location>
        <begin position="28"/>
        <end position="168"/>
    </location>
</feature>